<evidence type="ECO:0000313" key="1">
    <source>
        <dbReference type="EMBL" id="QRV23423.1"/>
    </source>
</evidence>
<evidence type="ECO:0008006" key="5">
    <source>
        <dbReference type="Google" id="ProtNLM"/>
    </source>
</evidence>
<dbReference type="Proteomes" id="UP000644167">
    <property type="component" value="Chromosome"/>
</dbReference>
<dbReference type="EMBL" id="QPJQ01000052">
    <property type="protein sequence ID" value="RCW93053.1"/>
    <property type="molecule type" value="Genomic_DNA"/>
</dbReference>
<name>A0A368ZJT6_9GAMM</name>
<evidence type="ECO:0000313" key="2">
    <source>
        <dbReference type="EMBL" id="RCW93053.1"/>
    </source>
</evidence>
<reference evidence="1 4" key="2">
    <citation type="submission" date="2021-02" db="EMBL/GenBank/DDBJ databases">
        <title>The genome of Marinomonas foliarum JZW.</title>
        <authorList>
            <person name="Sun M."/>
        </authorList>
    </citation>
    <scope>NUCLEOTIDE SEQUENCE [LARGE SCALE GENOMIC DNA]</scope>
    <source>
        <strain evidence="1 4">JZW</strain>
    </source>
</reference>
<organism evidence="2 3">
    <name type="scientific">Marinomonas foliarum</name>
    <dbReference type="NCBI Taxonomy" id="491950"/>
    <lineage>
        <taxon>Bacteria</taxon>
        <taxon>Pseudomonadati</taxon>
        <taxon>Pseudomonadota</taxon>
        <taxon>Gammaproteobacteria</taxon>
        <taxon>Oceanospirillales</taxon>
        <taxon>Oceanospirillaceae</taxon>
        <taxon>Marinomonas</taxon>
    </lineage>
</organism>
<accession>A0A368ZJT6</accession>
<dbReference type="RefSeq" id="WP_114413696.1">
    <property type="nucleotide sequence ID" value="NZ_CP070273.1"/>
</dbReference>
<dbReference type="OrthoDB" id="7351211at2"/>
<reference evidence="2 3" key="1">
    <citation type="submission" date="2018-07" db="EMBL/GenBank/DDBJ databases">
        <title>Genomic Encyclopedia of Type Strains, Phase III (KMG-III): the genomes of soil and plant-associated and newly described type strains.</title>
        <authorList>
            <person name="Whitman W."/>
        </authorList>
    </citation>
    <scope>NUCLEOTIDE SEQUENCE [LARGE SCALE GENOMIC DNA]</scope>
    <source>
        <strain evidence="2 3">CECT 7731</strain>
    </source>
</reference>
<sequence>MIYTVECSFNDPAKEAEWNKFYSNDKLPALISVNGFFTSQRFIALTKDCPRYLAIHSIDEADVLTSQHYKQAGGGNFAKWQEHITDWHRNIYDMPKRAQAVNDDEYLLCSEESPQALLDLGLEPIRLNAIALDKYPAKRWLAVASHLSLDEIKAGSAKIHIYQAMGKQLKSF</sequence>
<dbReference type="AlphaFoldDB" id="A0A368ZJT6"/>
<dbReference type="Proteomes" id="UP000253506">
    <property type="component" value="Unassembled WGS sequence"/>
</dbReference>
<evidence type="ECO:0000313" key="4">
    <source>
        <dbReference type="Proteomes" id="UP000644167"/>
    </source>
</evidence>
<dbReference type="EMBL" id="CP070273">
    <property type="protein sequence ID" value="QRV23423.1"/>
    <property type="molecule type" value="Genomic_DNA"/>
</dbReference>
<protein>
    <recommendedName>
        <fullName evidence="5">Sugar ABC transporter</fullName>
    </recommendedName>
</protein>
<gene>
    <name evidence="2" type="ORF">DFP77_15214</name>
    <name evidence="1" type="ORF">JSY38_15425</name>
</gene>
<proteinExistence type="predicted"/>
<keyword evidence="4" id="KW-1185">Reference proteome</keyword>
<evidence type="ECO:0000313" key="3">
    <source>
        <dbReference type="Proteomes" id="UP000253506"/>
    </source>
</evidence>